<evidence type="ECO:0000256" key="4">
    <source>
        <dbReference type="ARBA" id="ARBA00022741"/>
    </source>
</evidence>
<dbReference type="EMBL" id="JAKMXF010000266">
    <property type="protein sequence ID" value="KAI6653487.1"/>
    <property type="molecule type" value="Genomic_DNA"/>
</dbReference>
<dbReference type="PANTHER" id="PTHR10048">
    <property type="entry name" value="PHOSPHATIDYLINOSITOL KINASE"/>
    <property type="match status" value="1"/>
</dbReference>
<keyword evidence="3" id="KW-0808">Transferase</keyword>
<dbReference type="InterPro" id="IPR036940">
    <property type="entry name" value="PI3/4_kinase_cat_sf"/>
</dbReference>
<protein>
    <recommendedName>
        <fullName evidence="2">phosphatidylinositol 3-kinase</fullName>
        <ecNumber evidence="2">2.7.1.137</ecNumber>
    </recommendedName>
</protein>
<evidence type="ECO:0000259" key="11">
    <source>
        <dbReference type="PROSITE" id="PS51546"/>
    </source>
</evidence>
<dbReference type="InterPro" id="IPR018936">
    <property type="entry name" value="PI3/4_kinase_CS"/>
</dbReference>
<evidence type="ECO:0000313" key="13">
    <source>
        <dbReference type="EMBL" id="KAI6653487.1"/>
    </source>
</evidence>
<dbReference type="GO" id="GO:0050920">
    <property type="term" value="P:regulation of chemotaxis"/>
    <property type="evidence" value="ECO:0007669"/>
    <property type="project" value="UniProtKB-ARBA"/>
</dbReference>
<dbReference type="InterPro" id="IPR000403">
    <property type="entry name" value="PI3/4_kinase_cat_dom"/>
</dbReference>
<dbReference type="PROSITE" id="PS51545">
    <property type="entry name" value="PIK_HELICAL"/>
    <property type="match status" value="1"/>
</dbReference>
<feature type="domain" description="PI3K-RBD" evidence="11">
    <location>
        <begin position="188"/>
        <end position="276"/>
    </location>
</feature>
<dbReference type="GO" id="GO:0005524">
    <property type="term" value="F:ATP binding"/>
    <property type="evidence" value="ECO:0007669"/>
    <property type="project" value="UniProtKB-KW"/>
</dbReference>
<proteinExistence type="inferred from homology"/>
<evidence type="ECO:0000256" key="8">
    <source>
        <dbReference type="SAM" id="MobiDB-lite"/>
    </source>
</evidence>
<feature type="domain" description="PI3K/PI4K catalytic" evidence="9">
    <location>
        <begin position="777"/>
        <end position="1056"/>
    </location>
</feature>
<dbReference type="FunFam" id="1.10.1070.11:FF:000001">
    <property type="entry name" value="Phosphatidylinositol 4,5-bisphosphate 3-kinase catalytic subunit"/>
    <property type="match status" value="1"/>
</dbReference>
<gene>
    <name evidence="13" type="ORF">LOD99_3383</name>
</gene>
<dbReference type="AlphaFoldDB" id="A0AAV7JX90"/>
<dbReference type="Pfam" id="PF00613">
    <property type="entry name" value="PI3Ka"/>
    <property type="match status" value="1"/>
</dbReference>
<evidence type="ECO:0000256" key="1">
    <source>
        <dbReference type="ARBA" id="ARBA00001498"/>
    </source>
</evidence>
<dbReference type="GO" id="GO:0032060">
    <property type="term" value="P:bleb assembly"/>
    <property type="evidence" value="ECO:0007669"/>
    <property type="project" value="UniProtKB-ARBA"/>
</dbReference>
<feature type="domain" description="C2 PI3K-type" evidence="12">
    <location>
        <begin position="327"/>
        <end position="502"/>
    </location>
</feature>
<reference evidence="13 14" key="1">
    <citation type="journal article" date="2023" name="BMC Biol.">
        <title>The compact genome of the sponge Oopsacas minuta (Hexactinellida) is lacking key metazoan core genes.</title>
        <authorList>
            <person name="Santini S."/>
            <person name="Schenkelaars Q."/>
            <person name="Jourda C."/>
            <person name="Duchesne M."/>
            <person name="Belahbib H."/>
            <person name="Rocher C."/>
            <person name="Selva M."/>
            <person name="Riesgo A."/>
            <person name="Vervoort M."/>
            <person name="Leys S.P."/>
            <person name="Kodjabachian L."/>
            <person name="Le Bivic A."/>
            <person name="Borchiellini C."/>
            <person name="Claverie J.M."/>
            <person name="Renard E."/>
        </authorList>
    </citation>
    <scope>NUCLEOTIDE SEQUENCE [LARGE SCALE GENOMIC DNA]</scope>
    <source>
        <strain evidence="13">SPO-2</strain>
    </source>
</reference>
<dbReference type="PROSITE" id="PS51547">
    <property type="entry name" value="C2_PI3K"/>
    <property type="match status" value="1"/>
</dbReference>
<dbReference type="SUPFAM" id="SSF56112">
    <property type="entry name" value="Protein kinase-like (PK-like)"/>
    <property type="match status" value="1"/>
</dbReference>
<dbReference type="Gene3D" id="2.60.40.150">
    <property type="entry name" value="C2 domain"/>
    <property type="match status" value="1"/>
</dbReference>
<dbReference type="GO" id="GO:0005943">
    <property type="term" value="C:phosphatidylinositol 3-kinase complex, class IA"/>
    <property type="evidence" value="ECO:0007669"/>
    <property type="project" value="TreeGrafter"/>
</dbReference>
<dbReference type="Gene3D" id="1.10.1070.11">
    <property type="entry name" value="Phosphatidylinositol 3-/4-kinase, catalytic domain"/>
    <property type="match status" value="1"/>
</dbReference>
<keyword evidence="14" id="KW-1185">Reference proteome</keyword>
<dbReference type="InterPro" id="IPR029071">
    <property type="entry name" value="Ubiquitin-like_domsf"/>
</dbReference>
<dbReference type="InterPro" id="IPR016024">
    <property type="entry name" value="ARM-type_fold"/>
</dbReference>
<dbReference type="GO" id="GO:0005886">
    <property type="term" value="C:plasma membrane"/>
    <property type="evidence" value="ECO:0007669"/>
    <property type="project" value="TreeGrafter"/>
</dbReference>
<dbReference type="CDD" id="cd00891">
    <property type="entry name" value="PI3Kc"/>
    <property type="match status" value="1"/>
</dbReference>
<name>A0AAV7JX90_9METZ</name>
<feature type="domain" description="PIK helical" evidence="10">
    <location>
        <begin position="531"/>
        <end position="707"/>
    </location>
</feature>
<dbReference type="Pfam" id="PF00792">
    <property type="entry name" value="PI3K_C2"/>
    <property type="match status" value="1"/>
</dbReference>
<dbReference type="Gene3D" id="3.30.1010.10">
    <property type="entry name" value="Phosphatidylinositol 3-kinase Catalytic Subunit, Chain A, domain 4"/>
    <property type="match status" value="1"/>
</dbReference>
<comment type="similarity">
    <text evidence="7">Belongs to the PI3/PI4-kinase family.</text>
</comment>
<dbReference type="PROSITE" id="PS00916">
    <property type="entry name" value="PI3_4_KINASE_2"/>
    <property type="match status" value="1"/>
</dbReference>
<dbReference type="Pfam" id="PF00454">
    <property type="entry name" value="PI3_PI4_kinase"/>
    <property type="match status" value="1"/>
</dbReference>
<dbReference type="SUPFAM" id="SSF48371">
    <property type="entry name" value="ARM repeat"/>
    <property type="match status" value="1"/>
</dbReference>
<evidence type="ECO:0000256" key="3">
    <source>
        <dbReference type="ARBA" id="ARBA00022679"/>
    </source>
</evidence>
<feature type="compositionally biased region" description="Basic and acidic residues" evidence="8">
    <location>
        <begin position="406"/>
        <end position="426"/>
    </location>
</feature>
<evidence type="ECO:0000256" key="5">
    <source>
        <dbReference type="ARBA" id="ARBA00022777"/>
    </source>
</evidence>
<evidence type="ECO:0000256" key="6">
    <source>
        <dbReference type="ARBA" id="ARBA00022840"/>
    </source>
</evidence>
<dbReference type="InterPro" id="IPR035892">
    <property type="entry name" value="C2_domain_sf"/>
</dbReference>
<dbReference type="InterPro" id="IPR015433">
    <property type="entry name" value="PI3/4_kinase"/>
</dbReference>
<evidence type="ECO:0000313" key="14">
    <source>
        <dbReference type="Proteomes" id="UP001165289"/>
    </source>
</evidence>
<dbReference type="PROSITE" id="PS00915">
    <property type="entry name" value="PI3_4_KINASE_1"/>
    <property type="match status" value="1"/>
</dbReference>
<dbReference type="InterPro" id="IPR002420">
    <property type="entry name" value="PI3K-type_C2_dom"/>
</dbReference>
<dbReference type="Proteomes" id="UP001165289">
    <property type="component" value="Unassembled WGS sequence"/>
</dbReference>
<dbReference type="InterPro" id="IPR000341">
    <property type="entry name" value="PI3K_Ras-bd_dom"/>
</dbReference>
<comment type="catalytic activity">
    <reaction evidence="1">
        <text>a 1,2-diacyl-sn-glycero-3-phospho-(1D-myo-inositol) + ATP = a 1,2-diacyl-sn-glycero-3-phospho-(1D-myo-inositol-3-phosphate) + ADP + H(+)</text>
        <dbReference type="Rhea" id="RHEA:12709"/>
        <dbReference type="ChEBI" id="CHEBI:15378"/>
        <dbReference type="ChEBI" id="CHEBI:30616"/>
        <dbReference type="ChEBI" id="CHEBI:57880"/>
        <dbReference type="ChEBI" id="CHEBI:58088"/>
        <dbReference type="ChEBI" id="CHEBI:456216"/>
        <dbReference type="EC" id="2.7.1.137"/>
    </reaction>
</comment>
<dbReference type="SUPFAM" id="SSF54236">
    <property type="entry name" value="Ubiquitin-like"/>
    <property type="match status" value="1"/>
</dbReference>
<evidence type="ECO:0000259" key="9">
    <source>
        <dbReference type="PROSITE" id="PS50290"/>
    </source>
</evidence>
<sequence>MTLVVTESIMLTCEVYNVKFMIPLTSGYRELMMECGGNQTVGQIKDNLWRALYDSKFMGKKTSIDLYNKDNYTFTYKKKDTMYELFDERQMFQTLGVIKQWKKEQVGNGILFITKKIENYVQEKQFRLLLSYLISVDLQLFEGAQNDEVQMTRRKLNGVRLKAVNERDVIDYTMERQMTQTAVPISMKTTLHCRVHLGTVTKMFKDIDLADVNGDQLMTVVIAKMLPDLKEEEYSMYVLRSYGRTTYLYGDQPLINYTYIRTCITKNILPLEFALTHRLDPNKDKLEFQDSSFLLDDSVGLSGTHNQLSASNREHHSDIVSISMFEINKPFRIRFLGIDNLHTFPMELATVFVRASLYHGGILLCQDVFTEDARISQHPRWSQWLTFQLRVKDLPKAARLHLVVRGKKDPRSQGDQNDRGVNKEKTMTKQKGLVTLHWVNLQLLDHRSILRTGVQRLPLWPAPTPESLDSERSRDLYHSYGVNEGIDPSPAGSTAVNPVTNKAGFLFVELDTYAHPVAYPSGLEGGDEGQNVPDLVPEVEEKIELDKAISGDPLKELTHREKALVQKYLHYSSQRAEALPKYLLSLDWGNVEEVSLSHQMLKRWAPLSLEVAMQLLDYHVADAEVRKLAVKRLEKMSDEEVQLYLLQMVQVLKFEPYHDSALGRFLLERALKSKTVGHYFYWFLRSEMGTHEYLQRFSILLEAYLNGCGSEMINSFRKQVEFVTDIVACSKRIKEGIEKPEYKKQQAQLITTNTENIKLPAVFCPVYDPALLVGDLNYKKIKVMDSKKKPIWLEFCNKDEYNPISQIKIIMKHGDDLRQDMLTLQMLKIMNNLWLQNGMDLHMIPYGCLSTGFEEGLIEVVQQANTVCNIQKEAGVLLSAFKESVLLDWLEKKNQHQDDLKKAKENFMYSCAGYCVATYILGIGDRHNDNIMVTENGNLFHIDFGHFLGNKKKKLGVDREPVPFILTPDFVYIMGGKSGALYTQFLEIATRAYLILRRHSALFITLFSMMKCTGIPELTSVNDLAYLQRVFLLSGTDEEATTHFHTKVNESRENSLRVLITWQIHTNLHK</sequence>
<dbReference type="Gene3D" id="1.25.40.70">
    <property type="entry name" value="Phosphatidylinositol 3-kinase, accessory domain (PIK)"/>
    <property type="match status" value="1"/>
</dbReference>
<dbReference type="SMART" id="SM00146">
    <property type="entry name" value="PI3Kc"/>
    <property type="match status" value="1"/>
</dbReference>
<dbReference type="PANTHER" id="PTHR10048:SF34">
    <property type="entry name" value="PHOSPHATIDYLINOSITOL 4,5-BISPHOSPHATE 3-KINASE CATALYTIC SUBUNIT GAMMA ISOFORM"/>
    <property type="match status" value="1"/>
</dbReference>
<dbReference type="PROSITE" id="PS50290">
    <property type="entry name" value="PI3_4_KINASE_3"/>
    <property type="match status" value="1"/>
</dbReference>
<evidence type="ECO:0000259" key="10">
    <source>
        <dbReference type="PROSITE" id="PS51545"/>
    </source>
</evidence>
<dbReference type="SMART" id="SM00142">
    <property type="entry name" value="PI3K_C2"/>
    <property type="match status" value="1"/>
</dbReference>
<dbReference type="FunFam" id="3.30.1010.10:FF:000008">
    <property type="entry name" value="Phosphatidylinositol 4,5-bisphosphate 3-kinase catalytic subunit gamma"/>
    <property type="match status" value="1"/>
</dbReference>
<dbReference type="InterPro" id="IPR042236">
    <property type="entry name" value="PI3K_accessory_sf"/>
</dbReference>
<evidence type="ECO:0000256" key="7">
    <source>
        <dbReference type="PROSITE-ProRule" id="PRU00880"/>
    </source>
</evidence>
<keyword evidence="5" id="KW-0418">Kinase</keyword>
<dbReference type="InterPro" id="IPR011009">
    <property type="entry name" value="Kinase-like_dom_sf"/>
</dbReference>
<dbReference type="InterPro" id="IPR035448">
    <property type="entry name" value="PI3Kc"/>
</dbReference>
<accession>A0AAV7JX90</accession>
<dbReference type="SUPFAM" id="SSF49562">
    <property type="entry name" value="C2 domain (Calcium/lipid-binding domain, CaLB)"/>
    <property type="match status" value="1"/>
</dbReference>
<dbReference type="GO" id="GO:0048015">
    <property type="term" value="P:phosphatidylinositol-mediated signaling"/>
    <property type="evidence" value="ECO:0007669"/>
    <property type="project" value="TreeGrafter"/>
</dbReference>
<keyword evidence="4" id="KW-0547">Nucleotide-binding</keyword>
<feature type="region of interest" description="Disordered" evidence="8">
    <location>
        <begin position="403"/>
        <end position="426"/>
    </location>
</feature>
<organism evidence="13 14">
    <name type="scientific">Oopsacas minuta</name>
    <dbReference type="NCBI Taxonomy" id="111878"/>
    <lineage>
        <taxon>Eukaryota</taxon>
        <taxon>Metazoa</taxon>
        <taxon>Porifera</taxon>
        <taxon>Hexactinellida</taxon>
        <taxon>Hexasterophora</taxon>
        <taxon>Lyssacinosida</taxon>
        <taxon>Leucopsacidae</taxon>
        <taxon>Oopsacas</taxon>
    </lineage>
</organism>
<evidence type="ECO:0000259" key="12">
    <source>
        <dbReference type="PROSITE" id="PS51547"/>
    </source>
</evidence>
<dbReference type="GO" id="GO:0005944">
    <property type="term" value="C:phosphatidylinositol 3-kinase complex, class IB"/>
    <property type="evidence" value="ECO:0007669"/>
    <property type="project" value="TreeGrafter"/>
</dbReference>
<dbReference type="GO" id="GO:0035005">
    <property type="term" value="F:1-phosphatidylinositol-4-phosphate 3-kinase activity"/>
    <property type="evidence" value="ECO:0007669"/>
    <property type="project" value="TreeGrafter"/>
</dbReference>
<evidence type="ECO:0000256" key="2">
    <source>
        <dbReference type="ARBA" id="ARBA00012073"/>
    </source>
</evidence>
<dbReference type="PROSITE" id="PS51546">
    <property type="entry name" value="PI3K_RBD"/>
    <property type="match status" value="1"/>
</dbReference>
<keyword evidence="6" id="KW-0067">ATP-binding</keyword>
<dbReference type="Pfam" id="PF00794">
    <property type="entry name" value="PI3K_rbd"/>
    <property type="match status" value="1"/>
</dbReference>
<dbReference type="GO" id="GO:0005737">
    <property type="term" value="C:cytoplasm"/>
    <property type="evidence" value="ECO:0007669"/>
    <property type="project" value="TreeGrafter"/>
</dbReference>
<dbReference type="InterPro" id="IPR045580">
    <property type="entry name" value="PIK3CG_ABD"/>
</dbReference>
<dbReference type="SMART" id="SM00145">
    <property type="entry name" value="PI3Ka"/>
    <property type="match status" value="1"/>
</dbReference>
<comment type="caution">
    <text evidence="13">The sequence shown here is derived from an EMBL/GenBank/DDBJ whole genome shotgun (WGS) entry which is preliminary data.</text>
</comment>
<dbReference type="EC" id="2.7.1.137" evidence="2"/>
<dbReference type="InterPro" id="IPR001263">
    <property type="entry name" value="PI3K_accessory_dom"/>
</dbReference>
<dbReference type="GO" id="GO:0016477">
    <property type="term" value="P:cell migration"/>
    <property type="evidence" value="ECO:0007669"/>
    <property type="project" value="TreeGrafter"/>
</dbReference>
<dbReference type="Pfam" id="PF19710">
    <property type="entry name" value="PIK3CG_ABD"/>
    <property type="match status" value="1"/>
</dbReference>
<dbReference type="GO" id="GO:0043491">
    <property type="term" value="P:phosphatidylinositol 3-kinase/protein kinase B signal transduction"/>
    <property type="evidence" value="ECO:0007669"/>
    <property type="project" value="TreeGrafter"/>
</dbReference>
<dbReference type="Gene3D" id="3.10.20.770">
    <property type="match status" value="1"/>
</dbReference>
<dbReference type="GO" id="GO:0016303">
    <property type="term" value="F:1-phosphatidylinositol-3-kinase activity"/>
    <property type="evidence" value="ECO:0007669"/>
    <property type="project" value="UniProtKB-EC"/>
</dbReference>